<keyword evidence="3" id="KW-1185">Reference proteome</keyword>
<evidence type="ECO:0000313" key="3">
    <source>
        <dbReference type="Proteomes" id="UP001519654"/>
    </source>
</evidence>
<feature type="transmembrane region" description="Helical" evidence="1">
    <location>
        <begin position="32"/>
        <end position="49"/>
    </location>
</feature>
<evidence type="ECO:0000313" key="2">
    <source>
        <dbReference type="EMBL" id="MBU2666614.1"/>
    </source>
</evidence>
<keyword evidence="1" id="KW-0472">Membrane</keyword>
<feature type="transmembrane region" description="Helical" evidence="1">
    <location>
        <begin position="61"/>
        <end position="80"/>
    </location>
</feature>
<proteinExistence type="predicted"/>
<keyword evidence="1" id="KW-1133">Transmembrane helix</keyword>
<protein>
    <submittedName>
        <fullName evidence="2">DUF4345 domain-containing protein</fullName>
    </submittedName>
</protein>
<evidence type="ECO:0000256" key="1">
    <source>
        <dbReference type="SAM" id="Phobius"/>
    </source>
</evidence>
<feature type="transmembrane region" description="Helical" evidence="1">
    <location>
        <begin position="86"/>
        <end position="106"/>
    </location>
</feature>
<dbReference type="EMBL" id="JAHKKG010000007">
    <property type="protein sequence ID" value="MBU2666614.1"/>
    <property type="molecule type" value="Genomic_DNA"/>
</dbReference>
<keyword evidence="1" id="KW-0812">Transmembrane</keyword>
<name>A0ABS5YT32_9ACTN</name>
<dbReference type="RefSeq" id="WP_215790311.1">
    <property type="nucleotide sequence ID" value="NZ_JAHKKG010000007.1"/>
</dbReference>
<gene>
    <name evidence="2" type="ORF">KOI35_24195</name>
</gene>
<dbReference type="InterPro" id="IPR025597">
    <property type="entry name" value="DUF4345"/>
</dbReference>
<accession>A0ABS5YT32</accession>
<dbReference type="Proteomes" id="UP001519654">
    <property type="component" value="Unassembled WGS sequence"/>
</dbReference>
<dbReference type="Pfam" id="PF14248">
    <property type="entry name" value="DUF4345"/>
    <property type="match status" value="1"/>
</dbReference>
<comment type="caution">
    <text evidence="2">The sequence shown here is derived from an EMBL/GenBank/DDBJ whole genome shotgun (WGS) entry which is preliminary data.</text>
</comment>
<reference evidence="2 3" key="1">
    <citation type="submission" date="2021-06" db="EMBL/GenBank/DDBJ databases">
        <title>Actinoplanes lichenicola sp. nov., and Actinoplanes ovalisporus sp. nov., isolated from lichen in Thailand.</title>
        <authorList>
            <person name="Saeng-In P."/>
            <person name="Kanchanasin P."/>
            <person name="Yuki M."/>
            <person name="Kudo T."/>
            <person name="Ohkuma M."/>
            <person name="Phongsopitanun W."/>
            <person name="Tanasupawat S."/>
        </authorList>
    </citation>
    <scope>NUCLEOTIDE SEQUENCE [LARGE SCALE GENOMIC DNA]</scope>
    <source>
        <strain evidence="2 3">NBRC 110975</strain>
    </source>
</reference>
<sequence>MAASTARLGIGSVPGEGAADSLAGRTVDSRERFYNAIFFGYGVAWLWAARQNPVPALVVRALAGFMFLGGIGRVISLAQYGSPHWFQIPLTVIELVVPPVFVRLTIRSDKLAATSTSR</sequence>
<organism evidence="2 3">
    <name type="scientific">Paractinoplanes bogorensis</name>
    <dbReference type="NCBI Taxonomy" id="1610840"/>
    <lineage>
        <taxon>Bacteria</taxon>
        <taxon>Bacillati</taxon>
        <taxon>Actinomycetota</taxon>
        <taxon>Actinomycetes</taxon>
        <taxon>Micromonosporales</taxon>
        <taxon>Micromonosporaceae</taxon>
        <taxon>Paractinoplanes</taxon>
    </lineage>
</organism>